<reference evidence="1 2" key="1">
    <citation type="journal article" date="2024" name="Ann. Entomol. Soc. Am.">
        <title>Genomic analyses of the southern and eastern yellowjacket wasps (Hymenoptera: Vespidae) reveal evolutionary signatures of social life.</title>
        <authorList>
            <person name="Catto M.A."/>
            <person name="Caine P.B."/>
            <person name="Orr S.E."/>
            <person name="Hunt B.G."/>
            <person name="Goodisman M.A.D."/>
        </authorList>
    </citation>
    <scope>NUCLEOTIDE SEQUENCE [LARGE SCALE GENOMIC DNA]</scope>
    <source>
        <strain evidence="1">232</strain>
        <tissue evidence="1">Head and thorax</tissue>
    </source>
</reference>
<dbReference type="Proteomes" id="UP001607303">
    <property type="component" value="Unassembled WGS sequence"/>
</dbReference>
<evidence type="ECO:0000313" key="1">
    <source>
        <dbReference type="EMBL" id="KAL2749368.1"/>
    </source>
</evidence>
<comment type="caution">
    <text evidence="1">The sequence shown here is derived from an EMBL/GenBank/DDBJ whole genome shotgun (WGS) entry which is preliminary data.</text>
</comment>
<sequence length="69" mass="8123">MEAKSGAMEDEAKLDYKLSGDDSIAYRPLGSPEEVFHVLLRYTILYEERSYEGVQLYTWTFDQVKRRIN</sequence>
<proteinExistence type="predicted"/>
<feature type="non-terminal residue" evidence="1">
    <location>
        <position position="69"/>
    </location>
</feature>
<keyword evidence="2" id="KW-1185">Reference proteome</keyword>
<organism evidence="1 2">
    <name type="scientific">Vespula maculifrons</name>
    <name type="common">Eastern yellow jacket</name>
    <name type="synonym">Wasp</name>
    <dbReference type="NCBI Taxonomy" id="7453"/>
    <lineage>
        <taxon>Eukaryota</taxon>
        <taxon>Metazoa</taxon>
        <taxon>Ecdysozoa</taxon>
        <taxon>Arthropoda</taxon>
        <taxon>Hexapoda</taxon>
        <taxon>Insecta</taxon>
        <taxon>Pterygota</taxon>
        <taxon>Neoptera</taxon>
        <taxon>Endopterygota</taxon>
        <taxon>Hymenoptera</taxon>
        <taxon>Apocrita</taxon>
        <taxon>Aculeata</taxon>
        <taxon>Vespoidea</taxon>
        <taxon>Vespidae</taxon>
        <taxon>Vespinae</taxon>
        <taxon>Vespula</taxon>
    </lineage>
</organism>
<dbReference type="AlphaFoldDB" id="A0ABD2CW44"/>
<evidence type="ECO:0000313" key="2">
    <source>
        <dbReference type="Proteomes" id="UP001607303"/>
    </source>
</evidence>
<protein>
    <submittedName>
        <fullName evidence="1">Uncharacterized protein</fullName>
    </submittedName>
</protein>
<name>A0ABD2CW44_VESMC</name>
<dbReference type="EMBL" id="JAYRBN010000027">
    <property type="protein sequence ID" value="KAL2749368.1"/>
    <property type="molecule type" value="Genomic_DNA"/>
</dbReference>
<gene>
    <name evidence="1" type="ORF">V1477_002308</name>
</gene>
<accession>A0ABD2CW44</accession>